<dbReference type="InterPro" id="IPR034904">
    <property type="entry name" value="FSCA_dom_sf"/>
</dbReference>
<evidence type="ECO:0000259" key="1">
    <source>
        <dbReference type="Pfam" id="PF01883"/>
    </source>
</evidence>
<accession>A0A381SA66</accession>
<dbReference type="InterPro" id="IPR052339">
    <property type="entry name" value="Fe-S_Maturation_MIP18"/>
</dbReference>
<dbReference type="Gene3D" id="3.30.300.130">
    <property type="entry name" value="Fe-S cluster assembly (FSCA)"/>
    <property type="match status" value="1"/>
</dbReference>
<feature type="non-terminal residue" evidence="2">
    <location>
        <position position="141"/>
    </location>
</feature>
<protein>
    <recommendedName>
        <fullName evidence="1">MIP18 family-like domain-containing protein</fullName>
    </recommendedName>
</protein>
<dbReference type="PANTHER" id="PTHR42831:SF1">
    <property type="entry name" value="FE-S PROTEIN MATURATION AUXILIARY FACTOR YITW"/>
    <property type="match status" value="1"/>
</dbReference>
<reference evidence="2" key="1">
    <citation type="submission" date="2018-05" db="EMBL/GenBank/DDBJ databases">
        <authorList>
            <person name="Lanie J.A."/>
            <person name="Ng W.-L."/>
            <person name="Kazmierczak K.M."/>
            <person name="Andrzejewski T.M."/>
            <person name="Davidsen T.M."/>
            <person name="Wayne K.J."/>
            <person name="Tettelin H."/>
            <person name="Glass J.I."/>
            <person name="Rusch D."/>
            <person name="Podicherti R."/>
            <person name="Tsui H.-C.T."/>
            <person name="Winkler M.E."/>
        </authorList>
    </citation>
    <scope>NUCLEOTIDE SEQUENCE</scope>
</reference>
<dbReference type="AlphaFoldDB" id="A0A381SA66"/>
<sequence>MVPTGTPTTIPEGTFVTLTQALGGTYTVVHEGSMARIDGEDADALGFEPEVLSFDEPEDGKPLESQVWEALRSVHDPEIPVNIVDLGLIYGCRIDGTRVSIDMTLTAAGCGMGPVLVQDVERRVGVVPFVDEVSVELVFDP</sequence>
<dbReference type="PANTHER" id="PTHR42831">
    <property type="entry name" value="FE-S PROTEIN MATURATION AUXILIARY FACTOR YITW"/>
    <property type="match status" value="1"/>
</dbReference>
<name>A0A381SA66_9ZZZZ</name>
<evidence type="ECO:0000313" key="2">
    <source>
        <dbReference type="EMBL" id="SVA00198.1"/>
    </source>
</evidence>
<dbReference type="EMBL" id="UINC01002777">
    <property type="protein sequence ID" value="SVA00198.1"/>
    <property type="molecule type" value="Genomic_DNA"/>
</dbReference>
<dbReference type="InterPro" id="IPR002744">
    <property type="entry name" value="MIP18-like"/>
</dbReference>
<gene>
    <name evidence="2" type="ORF">METZ01_LOCUS53052</name>
</gene>
<organism evidence="2">
    <name type="scientific">marine metagenome</name>
    <dbReference type="NCBI Taxonomy" id="408172"/>
    <lineage>
        <taxon>unclassified sequences</taxon>
        <taxon>metagenomes</taxon>
        <taxon>ecological metagenomes</taxon>
    </lineage>
</organism>
<dbReference type="SUPFAM" id="SSF117916">
    <property type="entry name" value="Fe-S cluster assembly (FSCA) domain-like"/>
    <property type="match status" value="1"/>
</dbReference>
<proteinExistence type="predicted"/>
<feature type="domain" description="MIP18 family-like" evidence="1">
    <location>
        <begin position="64"/>
        <end position="135"/>
    </location>
</feature>
<dbReference type="Pfam" id="PF01883">
    <property type="entry name" value="FeS_assembly_P"/>
    <property type="match status" value="1"/>
</dbReference>